<feature type="signal peptide" evidence="32">
    <location>
        <begin position="1"/>
        <end position="21"/>
    </location>
</feature>
<evidence type="ECO:0000256" key="7">
    <source>
        <dbReference type="ARBA" id="ARBA00011738"/>
    </source>
</evidence>
<gene>
    <name evidence="34" type="primary">PDE2A</name>
</gene>
<dbReference type="Gene3D" id="3.30.450.40">
    <property type="match status" value="2"/>
</dbReference>
<dbReference type="SMART" id="SM00471">
    <property type="entry name" value="HDc"/>
    <property type="match status" value="1"/>
</dbReference>
<dbReference type="InterPro" id="IPR003018">
    <property type="entry name" value="GAF"/>
</dbReference>
<evidence type="ECO:0000256" key="6">
    <source>
        <dbReference type="ARBA" id="ARBA00004496"/>
    </source>
</evidence>
<feature type="active site" description="Proton donor" evidence="28">
    <location>
        <position position="621"/>
    </location>
</feature>
<evidence type="ECO:0000256" key="20">
    <source>
        <dbReference type="ARBA" id="ARBA00023136"/>
    </source>
</evidence>
<comment type="function">
    <text evidence="25">cGMP-activated cyclic nucleotide phosphodiesterase with a dual-specificity for the second messengers cAMP and cGMP, which are key regulators of many important physiological processes. Has a higher efficiency with cGMP compared to cAMP. Plays a role in cell growth and migration.</text>
</comment>
<dbReference type="PROSITE" id="PS00126">
    <property type="entry name" value="PDEASE_I_1"/>
    <property type="match status" value="1"/>
</dbReference>
<dbReference type="InterPro" id="IPR029016">
    <property type="entry name" value="GAF-like_dom_sf"/>
</dbReference>
<keyword evidence="35" id="KW-1185">Reference proteome</keyword>
<evidence type="ECO:0000256" key="17">
    <source>
        <dbReference type="ARBA" id="ARBA00022833"/>
    </source>
</evidence>
<dbReference type="Ensembl" id="ENSVURT00010032461.1">
    <property type="protein sequence ID" value="ENSVURP00010028488.1"/>
    <property type="gene ID" value="ENSVURG00010018255.1"/>
</dbReference>
<comment type="catalytic activity">
    <reaction evidence="22">
        <text>3',5'-cyclic AMP + H2O = AMP + H(+)</text>
        <dbReference type="Rhea" id="RHEA:25277"/>
        <dbReference type="ChEBI" id="CHEBI:15377"/>
        <dbReference type="ChEBI" id="CHEBI:15378"/>
        <dbReference type="ChEBI" id="CHEBI:58165"/>
        <dbReference type="ChEBI" id="CHEBI:456215"/>
    </reaction>
    <physiologicalReaction direction="left-to-right" evidence="22">
        <dbReference type="Rhea" id="RHEA:25278"/>
    </physiologicalReaction>
</comment>
<evidence type="ECO:0000256" key="2">
    <source>
        <dbReference type="ARBA" id="ARBA00001947"/>
    </source>
</evidence>
<evidence type="ECO:0000256" key="5">
    <source>
        <dbReference type="ARBA" id="ARBA00004294"/>
    </source>
</evidence>
<dbReference type="GO" id="GO:0004115">
    <property type="term" value="F:3',5'-cyclic-AMP phosphodiesterase activity"/>
    <property type="evidence" value="ECO:0007669"/>
    <property type="project" value="RHEA"/>
</dbReference>
<evidence type="ECO:0000256" key="1">
    <source>
        <dbReference type="ARBA" id="ARBA00001946"/>
    </source>
</evidence>
<dbReference type="GeneTree" id="ENSGT00940000159817"/>
<comment type="cofactor">
    <cofactor evidence="2">
        <name>Zn(2+)</name>
        <dbReference type="ChEBI" id="CHEBI:29105"/>
    </cofactor>
</comment>
<dbReference type="FunFam" id="1.10.1300.10:FF:000009">
    <property type="entry name" value="Phosphodiesterase"/>
    <property type="match status" value="1"/>
</dbReference>
<dbReference type="SUPFAM" id="SSF55781">
    <property type="entry name" value="GAF domain-like"/>
    <property type="match status" value="2"/>
</dbReference>
<keyword evidence="11 30" id="KW-0479">Metal-binding</keyword>
<feature type="binding site" evidence="30">
    <location>
        <position position="661"/>
    </location>
    <ligand>
        <name>Zn(2+)</name>
        <dbReference type="ChEBI" id="CHEBI:29105"/>
        <label>1</label>
    </ligand>
</feature>
<evidence type="ECO:0000256" key="18">
    <source>
        <dbReference type="ARBA" id="ARBA00022992"/>
    </source>
</evidence>
<dbReference type="SMART" id="SM00065">
    <property type="entry name" value="GAF"/>
    <property type="match status" value="2"/>
</dbReference>
<dbReference type="GO" id="GO:0030553">
    <property type="term" value="F:cGMP binding"/>
    <property type="evidence" value="ECO:0007669"/>
    <property type="project" value="UniProtKB-KW"/>
</dbReference>
<dbReference type="GO" id="GO:0047555">
    <property type="term" value="F:3',5'-cyclic-GMP phosphodiesterase activity"/>
    <property type="evidence" value="ECO:0007669"/>
    <property type="project" value="RHEA"/>
</dbReference>
<evidence type="ECO:0000256" key="25">
    <source>
        <dbReference type="ARBA" id="ARBA00057992"/>
    </source>
</evidence>
<keyword evidence="15" id="KW-0999">Mitochondrion inner membrane</keyword>
<comment type="subcellular location">
    <subcellularLocation>
        <location evidence="3">Cell membrane</location>
    </subcellularLocation>
    <subcellularLocation>
        <location evidence="6">Cytoplasm</location>
    </subcellularLocation>
    <subcellularLocation>
        <location evidence="4">Mitochondrion inner membrane</location>
    </subcellularLocation>
    <subcellularLocation>
        <location evidence="5">Mitochondrion outer membrane</location>
    </subcellularLocation>
</comment>
<dbReference type="PROSITE" id="PS51845">
    <property type="entry name" value="PDEASE_I_2"/>
    <property type="match status" value="1"/>
</dbReference>
<evidence type="ECO:0000256" key="10">
    <source>
        <dbReference type="ARBA" id="ARBA00022535"/>
    </source>
</evidence>
<dbReference type="Pfam" id="PF00233">
    <property type="entry name" value="PDEase_I"/>
    <property type="match status" value="1"/>
</dbReference>
<keyword evidence="17" id="KW-0862">Zinc</keyword>
<evidence type="ECO:0000256" key="12">
    <source>
        <dbReference type="ARBA" id="ARBA00022737"/>
    </source>
</evidence>
<keyword evidence="16 31" id="KW-0378">Hydrolase</keyword>
<dbReference type="GO" id="GO:0046872">
    <property type="term" value="F:metal ion binding"/>
    <property type="evidence" value="ECO:0007669"/>
    <property type="project" value="UniProtKB-KW"/>
</dbReference>
<evidence type="ECO:0000256" key="14">
    <source>
        <dbReference type="ARBA" id="ARBA00022787"/>
    </source>
</evidence>
<accession>A0A4X2LWL8</accession>
<name>A0A4X2LWL8_VOMUR</name>
<evidence type="ECO:0000256" key="29">
    <source>
        <dbReference type="PIRSR" id="PIRSR623088-2"/>
    </source>
</evidence>
<evidence type="ECO:0000256" key="3">
    <source>
        <dbReference type="ARBA" id="ARBA00004236"/>
    </source>
</evidence>
<comment type="function">
    <text evidence="26">Regulates mitochondrial cAMP levels and respiration. Involved in the regulation of mitochondria morphology/dynamics and apoptotic cell death via local modulation of cAMP/PKA signaling in the mitochondrion, including the monitoring of local cAMP levels at the outer mitochondrial membrane and of PKA-dependent phosphorylation of DNM1L.</text>
</comment>
<dbReference type="GO" id="GO:0005743">
    <property type="term" value="C:mitochondrial inner membrane"/>
    <property type="evidence" value="ECO:0007669"/>
    <property type="project" value="UniProtKB-SubCell"/>
</dbReference>
<dbReference type="GO" id="GO:0005886">
    <property type="term" value="C:plasma membrane"/>
    <property type="evidence" value="ECO:0007669"/>
    <property type="project" value="UniProtKB-SubCell"/>
</dbReference>
<proteinExistence type="inferred from homology"/>
<evidence type="ECO:0000256" key="9">
    <source>
        <dbReference type="ARBA" id="ARBA00022490"/>
    </source>
</evidence>
<comment type="catalytic activity">
    <reaction evidence="23">
        <text>3',5'-cyclic GMP + H2O = GMP + H(+)</text>
        <dbReference type="Rhea" id="RHEA:16957"/>
        <dbReference type="ChEBI" id="CHEBI:15377"/>
        <dbReference type="ChEBI" id="CHEBI:15378"/>
        <dbReference type="ChEBI" id="CHEBI:57746"/>
        <dbReference type="ChEBI" id="CHEBI:58115"/>
    </reaction>
    <physiologicalReaction direction="left-to-right" evidence="23">
        <dbReference type="Rhea" id="RHEA:16958"/>
    </physiologicalReaction>
</comment>
<feature type="binding site" evidence="29">
    <location>
        <begin position="621"/>
        <end position="625"/>
    </location>
    <ligand>
        <name>AMP</name>
        <dbReference type="ChEBI" id="CHEBI:456215"/>
    </ligand>
</feature>
<comment type="subunit">
    <text evidence="7">Homodimer.</text>
</comment>
<feature type="binding site" evidence="29">
    <location>
        <position position="773"/>
    </location>
    <ligand>
        <name>AMP</name>
        <dbReference type="ChEBI" id="CHEBI:456215"/>
    </ligand>
</feature>
<dbReference type="CDD" id="cd00077">
    <property type="entry name" value="HDc"/>
    <property type="match status" value="1"/>
</dbReference>
<keyword evidence="12" id="KW-0677">Repeat</keyword>
<comment type="cofactor">
    <cofactor evidence="1">
        <name>Mg(2+)</name>
        <dbReference type="ChEBI" id="CHEBI:18420"/>
    </cofactor>
</comment>
<dbReference type="GO" id="GO:0005741">
    <property type="term" value="C:mitochondrial outer membrane"/>
    <property type="evidence" value="ECO:0007669"/>
    <property type="project" value="UniProtKB-SubCell"/>
</dbReference>
<feature type="binding site" evidence="29">
    <location>
        <position position="662"/>
    </location>
    <ligand>
        <name>AMP</name>
        <dbReference type="ChEBI" id="CHEBI:456215"/>
    </ligand>
</feature>
<feature type="chain" id="PRO_5021191357" description="Phosphodiesterase" evidence="32">
    <location>
        <begin position="22"/>
        <end position="896"/>
    </location>
</feature>
<feature type="binding site" evidence="30">
    <location>
        <position position="662"/>
    </location>
    <ligand>
        <name>Zn(2+)</name>
        <dbReference type="ChEBI" id="CHEBI:29105"/>
        <label>2</label>
    </ligand>
</feature>
<evidence type="ECO:0000256" key="15">
    <source>
        <dbReference type="ARBA" id="ARBA00022792"/>
    </source>
</evidence>
<dbReference type="Gene3D" id="1.10.1300.10">
    <property type="entry name" value="3'5'-cyclic nucleotide phosphodiesterase, catalytic domain"/>
    <property type="match status" value="1"/>
</dbReference>
<dbReference type="SUPFAM" id="SSF109604">
    <property type="entry name" value="HD-domain/PDEase-like"/>
    <property type="match status" value="1"/>
</dbReference>
<dbReference type="Proteomes" id="UP000314987">
    <property type="component" value="Unassembled WGS sequence"/>
</dbReference>
<keyword evidence="20" id="KW-0472">Membrane</keyword>
<dbReference type="InterPro" id="IPR003607">
    <property type="entry name" value="HD/PDEase_dom"/>
</dbReference>
<evidence type="ECO:0000256" key="22">
    <source>
        <dbReference type="ARBA" id="ARBA00033675"/>
    </source>
</evidence>
<reference evidence="34" key="3">
    <citation type="submission" date="2025-09" db="UniProtKB">
        <authorList>
            <consortium name="Ensembl"/>
        </authorList>
    </citation>
    <scope>IDENTIFICATION</scope>
</reference>
<evidence type="ECO:0000256" key="24">
    <source>
        <dbReference type="ARBA" id="ARBA00033709"/>
    </source>
</evidence>
<keyword evidence="8" id="KW-1003">Cell membrane</keyword>
<feature type="binding site" evidence="29">
    <location>
        <position position="813"/>
    </location>
    <ligand>
        <name>AMP</name>
        <dbReference type="ChEBI" id="CHEBI:456215"/>
    </ligand>
</feature>
<evidence type="ECO:0000259" key="33">
    <source>
        <dbReference type="PROSITE" id="PS51845"/>
    </source>
</evidence>
<dbReference type="AlphaFoldDB" id="A0A4X2LWL8"/>
<keyword evidence="18" id="KW-0142">cGMP-binding</keyword>
<dbReference type="Pfam" id="PF01590">
    <property type="entry name" value="GAF"/>
    <property type="match status" value="1"/>
</dbReference>
<dbReference type="FunFam" id="3.30.450.40:FF:000007">
    <property type="entry name" value="Phosphodiesterase"/>
    <property type="match status" value="1"/>
</dbReference>
<feature type="domain" description="PDEase" evidence="33">
    <location>
        <begin position="543"/>
        <end position="856"/>
    </location>
</feature>
<evidence type="ECO:0000256" key="30">
    <source>
        <dbReference type="PIRSR" id="PIRSR623088-3"/>
    </source>
</evidence>
<keyword evidence="10" id="KW-0140">cGMP</keyword>
<reference evidence="34" key="2">
    <citation type="submission" date="2025-08" db="UniProtKB">
        <authorList>
            <consortium name="Ensembl"/>
        </authorList>
    </citation>
    <scope>IDENTIFICATION</scope>
</reference>
<comment type="cofactor">
    <cofactor evidence="31">
        <name>a divalent metal cation</name>
        <dbReference type="ChEBI" id="CHEBI:60240"/>
    </cofactor>
    <text evidence="31">Binds 2 divalent metal cations per subunit. Site 1 may preferentially bind zinc ions, while site 2 has a preference for magnesium and/or manganese ions.</text>
</comment>
<dbReference type="GO" id="GO:0007165">
    <property type="term" value="P:signal transduction"/>
    <property type="evidence" value="ECO:0007669"/>
    <property type="project" value="InterPro"/>
</dbReference>
<dbReference type="InterPro" id="IPR036971">
    <property type="entry name" value="PDEase_catalytic_dom_sf"/>
</dbReference>
<evidence type="ECO:0000313" key="34">
    <source>
        <dbReference type="Ensembl" id="ENSVURP00010028488.1"/>
    </source>
</evidence>
<keyword evidence="9" id="KW-0963">Cytoplasm</keyword>
<organism evidence="34 35">
    <name type="scientific">Vombatus ursinus</name>
    <name type="common">Common wombat</name>
    <dbReference type="NCBI Taxonomy" id="29139"/>
    <lineage>
        <taxon>Eukaryota</taxon>
        <taxon>Metazoa</taxon>
        <taxon>Chordata</taxon>
        <taxon>Craniata</taxon>
        <taxon>Vertebrata</taxon>
        <taxon>Euteleostomi</taxon>
        <taxon>Mammalia</taxon>
        <taxon>Metatheria</taxon>
        <taxon>Diprotodontia</taxon>
        <taxon>Vombatidae</taxon>
        <taxon>Vombatus</taxon>
    </lineage>
</organism>
<evidence type="ECO:0000256" key="11">
    <source>
        <dbReference type="ARBA" id="ARBA00022723"/>
    </source>
</evidence>
<evidence type="ECO:0000256" key="19">
    <source>
        <dbReference type="ARBA" id="ARBA00023128"/>
    </source>
</evidence>
<reference evidence="35" key="1">
    <citation type="submission" date="2018-12" db="EMBL/GenBank/DDBJ databases">
        <authorList>
            <person name="Yazar S."/>
        </authorList>
    </citation>
    <scope>NUCLEOTIDE SEQUENCE [LARGE SCALE GENOMIC DNA]</scope>
</reference>
<comment type="similarity">
    <text evidence="27">Belongs to the cyclic nucleotide phosphodiesterase family. PDE2 subfamily.</text>
</comment>
<dbReference type="FunFam" id="3.30.450.40:FF:000014">
    <property type="entry name" value="Phosphodiesterase"/>
    <property type="match status" value="1"/>
</dbReference>
<comment type="catalytic activity">
    <reaction evidence="24">
        <text>a nucleoside 3',5'-cyclic phosphate + H2O = a nucleoside 5'-phosphate + H(+)</text>
        <dbReference type="Rhea" id="RHEA:14653"/>
        <dbReference type="ChEBI" id="CHEBI:15377"/>
        <dbReference type="ChEBI" id="CHEBI:15378"/>
        <dbReference type="ChEBI" id="CHEBI:57867"/>
        <dbReference type="ChEBI" id="CHEBI:58464"/>
        <dbReference type="EC" id="3.1.4.17"/>
    </reaction>
    <physiologicalReaction direction="left-to-right" evidence="24">
        <dbReference type="Rhea" id="RHEA:14654"/>
    </physiologicalReaction>
</comment>
<evidence type="ECO:0000256" key="16">
    <source>
        <dbReference type="ARBA" id="ARBA00022801"/>
    </source>
</evidence>
<evidence type="ECO:0000256" key="28">
    <source>
        <dbReference type="PIRSR" id="PIRSR623088-1"/>
    </source>
</evidence>
<keyword evidence="19" id="KW-0496">Mitochondrion</keyword>
<evidence type="ECO:0000256" key="4">
    <source>
        <dbReference type="ARBA" id="ARBA00004273"/>
    </source>
</evidence>
<keyword evidence="14" id="KW-1000">Mitochondrion outer membrane</keyword>
<feature type="binding site" evidence="30">
    <location>
        <position position="662"/>
    </location>
    <ligand>
        <name>Zn(2+)</name>
        <dbReference type="ChEBI" id="CHEBI:29105"/>
        <label>1</label>
    </ligand>
</feature>
<evidence type="ECO:0000256" key="13">
    <source>
        <dbReference type="ARBA" id="ARBA00022741"/>
    </source>
</evidence>
<evidence type="ECO:0000256" key="21">
    <source>
        <dbReference type="ARBA" id="ARBA00023149"/>
    </source>
</evidence>
<evidence type="ECO:0000256" key="27">
    <source>
        <dbReference type="ARBA" id="ARBA00061038"/>
    </source>
</evidence>
<evidence type="ECO:0000256" key="26">
    <source>
        <dbReference type="ARBA" id="ARBA00058327"/>
    </source>
</evidence>
<dbReference type="InterPro" id="IPR023174">
    <property type="entry name" value="PDEase_CS"/>
</dbReference>
<evidence type="ECO:0000256" key="8">
    <source>
        <dbReference type="ARBA" id="ARBA00022475"/>
    </source>
</evidence>
<evidence type="ECO:0000256" key="32">
    <source>
        <dbReference type="SAM" id="SignalP"/>
    </source>
</evidence>
<dbReference type="PRINTS" id="PR00387">
    <property type="entry name" value="PDIESTERASE1"/>
</dbReference>
<feature type="binding site" evidence="30">
    <location>
        <position position="625"/>
    </location>
    <ligand>
        <name>Zn(2+)</name>
        <dbReference type="ChEBI" id="CHEBI:29105"/>
        <label>1</label>
    </ligand>
</feature>
<evidence type="ECO:0000256" key="23">
    <source>
        <dbReference type="ARBA" id="ARBA00033684"/>
    </source>
</evidence>
<dbReference type="EC" id="3.1.4.-" evidence="31"/>
<dbReference type="InterPro" id="IPR023088">
    <property type="entry name" value="PDEase"/>
</dbReference>
<keyword evidence="32" id="KW-0732">Signal</keyword>
<dbReference type="PANTHER" id="PTHR11347">
    <property type="entry name" value="CYCLIC NUCLEOTIDE PHOSPHODIESTERASE"/>
    <property type="match status" value="1"/>
</dbReference>
<sequence>MVLVLQHILIAVVQFLRRGQQVFLKPDEEPPPPPPPPQQPCADTLQEALLSLGSVIDVSSLHDVIKEAISAVLPKVETVYTYLLDGESQLVCTDPPHDLPQEGKVRDAVQAWERLSCSGLGPSDLPEKALTGLTAPLAADRQGVREEGQVCKIDLGPQAPELGAGEWDKIPWNGVRPVAWGVGVVFTSTFPNPGSLPLTGELYDLDASSLQLKVLHYLQQETESSTCCLLLVSEDNLQLSCQVIGDKVLGEEVSFPVSLCLWRFPGSSPSDVLSSTLQGEVTQLQSLVGCELQSMLCVPVISRATNQVVALACAFNKQGGETYTDWDEHKILHCFCYTATVLTSTLAFQKEQKLKCECQALLQVAKNLFTHLDDVSVLLQEIITEARNLSNAEICSVFLLDQNELVAKVFDGGVVDDETYEIRIPADQGIAGHVATTGQILNIPDAYAHPLFYRGVDDSTGFRTRNILCFPIKNENQEVIGVAELVNKINGPWFSKFDEDLATAFSIYCGISIAHSLLYKKVNEAQYRSHLANEMMMYHMKVSDDEYDKLLGGGIQPVSAIDSNFASFTYTPRSLPEDDTSMAILSMLQDMNFINNYKIDRQTLVRFCLMVKKGYRDPPYHNWMHAFSVSHFCYLLCKNLELSKYLDDIEIFALFVSCMCHDLDHRGTNNSFQVASKSVLAALYSSEGSVMERHHFAQAIAILNTQGCNIFDHFSRKDYQRMLDLMRDIILATDLAHHLRIFKDLQKMAEVGYDPKNKQHHSLLLCLLMTSCDLSDQTKGWKTTRKIAVSEKAMGNRPMEMMDREKAYIPELQISFMEHIAMPIYKLLQELFPRAAELYERVATNREQWTKVSHKFTIRGLPSNNSLDFLDEEYDIQEPSDDGDKVNGCCKLDAEE</sequence>
<evidence type="ECO:0000313" key="35">
    <source>
        <dbReference type="Proteomes" id="UP000314987"/>
    </source>
</evidence>
<protein>
    <recommendedName>
        <fullName evidence="31">Phosphodiesterase</fullName>
        <ecNumber evidence="31">3.1.4.-</ecNumber>
    </recommendedName>
</protein>
<keyword evidence="21" id="KW-0114">cAMP</keyword>
<evidence type="ECO:0000256" key="31">
    <source>
        <dbReference type="RuleBase" id="RU363067"/>
    </source>
</evidence>
<dbReference type="InterPro" id="IPR002073">
    <property type="entry name" value="PDEase_catalytic_dom"/>
</dbReference>
<keyword evidence="13" id="KW-0547">Nucleotide-binding</keyword>
<feature type="binding site" evidence="30">
    <location>
        <position position="773"/>
    </location>
    <ligand>
        <name>Zn(2+)</name>
        <dbReference type="ChEBI" id="CHEBI:29105"/>
        <label>1</label>
    </ligand>
</feature>